<protein>
    <recommendedName>
        <fullName evidence="6">Molecular chaperone</fullName>
    </recommendedName>
</protein>
<dbReference type="Gene3D" id="3.90.640.10">
    <property type="entry name" value="Actin, Chain A, domain 4"/>
    <property type="match status" value="1"/>
</dbReference>
<evidence type="ECO:0000256" key="2">
    <source>
        <dbReference type="ARBA" id="ARBA00022741"/>
    </source>
</evidence>
<dbReference type="RefSeq" id="WP_172515348.1">
    <property type="nucleotide sequence ID" value="NZ_AP022869.1"/>
</dbReference>
<sequence length="845" mass="93187">MPTAMYVLKTLIDDVSMDDPAVRQELTKREGVFKRQQTRQLNQAKRDGEQLSQRVFSDSEIKRLAELAYHRERQQLALEKTRLMPLLEALERGSEVVFGDLAIETSLVEGDGGFLVKSPKSFLGAKLRKDQLATFRAVCARFLSHIRSTCEEQANEVLTQVVIGRPVNFHGAQGEAGNCQAIGILKDAAHEAGFKDVSFLLEPVAAAIDFERTLERDLMVLVVDLGGGTTDCTMMPLGPTYRRATEVERLASVLAHSGDRMGGLDLDIRLSHHLLMPAFGKGTSTLDRMPMPAHFFWDGCAVNDLELQRRFINEDLAYYASRAAEPAKLERLLELQQRKAMPRLQMTAEVAKIWLSNQEHVLADLSYVEPDFNIAVSRADYEAAIEKPLLKDIVKGGHQWVKNEESLSALGGNPWIDSELEARFPEALARFSGAPCVAERKVRVSQDVVRGKHGYRLTIGEVGYELEPQVDLGAAEGVQFASRPDFVMWPVRSELAPVAIFLDGYQYHVHAVSNDLLKRQALIHAGFVVWSLNWYDINSVLGDKAMDVPLPAGMTSPEHNHQAIAGLAKVAGVSNAAEHLGQTTFELLLHFLCEQNMDALAKQALLFLFQCLPGKSLADPAIKQQVQDNLSGLPASFTDLTPEPVALAGSVTLLDQSGPATLTLEVVAAKALLTSADVASALVTLGYDMHNSSEEAARYQWQRLWTAFNFLQFLPVFYAWMPESKNSGIAAGLLWPPQQLSSADASSCQYPEWFTLLDEPLATALKSHNIVWPAQARVAEELTAGEFDEVVGEVELQFDVYKVALLLEELEDQAAARPYLEAEGWHICTSADALAATLLELDSGA</sequence>
<name>A0A6F8XGI5_9GAMM</name>
<gene>
    <name evidence="4" type="ORF">HMEPL2_29740</name>
</gene>
<dbReference type="GO" id="GO:0005524">
    <property type="term" value="F:ATP binding"/>
    <property type="evidence" value="ECO:0007669"/>
    <property type="project" value="UniProtKB-KW"/>
</dbReference>
<evidence type="ECO:0000256" key="3">
    <source>
        <dbReference type="ARBA" id="ARBA00022840"/>
    </source>
</evidence>
<keyword evidence="3" id="KW-0067">ATP-binding</keyword>
<comment type="similarity">
    <text evidence="1">Belongs to the heat shock protein 70 family.</text>
</comment>
<dbReference type="AlphaFoldDB" id="A0A6F8XGI5"/>
<keyword evidence="5" id="KW-1185">Reference proteome</keyword>
<dbReference type="GO" id="GO:0140662">
    <property type="term" value="F:ATP-dependent protein folding chaperone"/>
    <property type="evidence" value="ECO:0007669"/>
    <property type="project" value="InterPro"/>
</dbReference>
<dbReference type="EMBL" id="AP022869">
    <property type="protein sequence ID" value="BCB72623.1"/>
    <property type="molecule type" value="Genomic_DNA"/>
</dbReference>
<keyword evidence="2" id="KW-0547">Nucleotide-binding</keyword>
<organism evidence="4 5">
    <name type="scientific">Vreelandella aquamarina</name>
    <dbReference type="NCBI Taxonomy" id="77097"/>
    <lineage>
        <taxon>Bacteria</taxon>
        <taxon>Pseudomonadati</taxon>
        <taxon>Pseudomonadota</taxon>
        <taxon>Gammaproteobacteria</taxon>
        <taxon>Oceanospirillales</taxon>
        <taxon>Halomonadaceae</taxon>
        <taxon>Vreelandella</taxon>
    </lineage>
</organism>
<dbReference type="PANTHER" id="PTHR19375">
    <property type="entry name" value="HEAT SHOCK PROTEIN 70KDA"/>
    <property type="match status" value="1"/>
</dbReference>
<evidence type="ECO:0000313" key="5">
    <source>
        <dbReference type="Proteomes" id="UP000501053"/>
    </source>
</evidence>
<evidence type="ECO:0008006" key="6">
    <source>
        <dbReference type="Google" id="ProtNLM"/>
    </source>
</evidence>
<dbReference type="Pfam" id="PF00012">
    <property type="entry name" value="HSP70"/>
    <property type="match status" value="1"/>
</dbReference>
<evidence type="ECO:0000313" key="4">
    <source>
        <dbReference type="EMBL" id="BCB72623.1"/>
    </source>
</evidence>
<dbReference type="SUPFAM" id="SSF53067">
    <property type="entry name" value="Actin-like ATPase domain"/>
    <property type="match status" value="2"/>
</dbReference>
<dbReference type="Gene3D" id="3.30.420.40">
    <property type="match status" value="2"/>
</dbReference>
<accession>A0A6F8XGI5</accession>
<dbReference type="InterPro" id="IPR043129">
    <property type="entry name" value="ATPase_NBD"/>
</dbReference>
<proteinExistence type="inferred from homology"/>
<evidence type="ECO:0000256" key="1">
    <source>
        <dbReference type="ARBA" id="ARBA00007381"/>
    </source>
</evidence>
<reference evidence="4 5" key="1">
    <citation type="submission" date="2020-03" db="EMBL/GenBank/DDBJ databases">
        <title>Complete Genome Sequence of Halomonas meridiana strain Eplume2, isolated from hydrothermal-plume in the north east Pacific Ocean.</title>
        <authorList>
            <person name="Kurihara Y."/>
            <person name="Kawai S."/>
            <person name="Sakai A."/>
            <person name="Galipon J."/>
            <person name="Arakawa K."/>
        </authorList>
    </citation>
    <scope>NUCLEOTIDE SEQUENCE [LARGE SCALE GENOMIC DNA]</scope>
    <source>
        <strain evidence="4 5">Eplume2</strain>
    </source>
</reference>
<dbReference type="Proteomes" id="UP000501053">
    <property type="component" value="Chromosome"/>
</dbReference>
<dbReference type="InterPro" id="IPR018181">
    <property type="entry name" value="Heat_shock_70_CS"/>
</dbReference>
<dbReference type="PROSITE" id="PS00329">
    <property type="entry name" value="HSP70_2"/>
    <property type="match status" value="1"/>
</dbReference>
<dbReference type="InterPro" id="IPR013126">
    <property type="entry name" value="Hsp_70_fam"/>
</dbReference>